<dbReference type="Pfam" id="PF08447">
    <property type="entry name" value="PAS_3"/>
    <property type="match status" value="1"/>
</dbReference>
<dbReference type="InterPro" id="IPR000160">
    <property type="entry name" value="GGDEF_dom"/>
</dbReference>
<dbReference type="NCBIfam" id="TIGR00229">
    <property type="entry name" value="sensory_box"/>
    <property type="match status" value="1"/>
</dbReference>
<dbReference type="GO" id="GO:0016020">
    <property type="term" value="C:membrane"/>
    <property type="evidence" value="ECO:0007669"/>
    <property type="project" value="UniProtKB-SubCell"/>
</dbReference>
<feature type="transmembrane region" description="Helical" evidence="5">
    <location>
        <begin position="319"/>
        <end position="340"/>
    </location>
</feature>
<dbReference type="FunFam" id="3.30.70.270:FF:000001">
    <property type="entry name" value="Diguanylate cyclase domain protein"/>
    <property type="match status" value="1"/>
</dbReference>
<dbReference type="SMART" id="SM00086">
    <property type="entry name" value="PAC"/>
    <property type="match status" value="1"/>
</dbReference>
<dbReference type="InterPro" id="IPR006189">
    <property type="entry name" value="CHASE_dom"/>
</dbReference>
<comment type="subcellular location">
    <subcellularLocation>
        <location evidence="1">Membrane</location>
    </subcellularLocation>
</comment>
<evidence type="ECO:0000313" key="8">
    <source>
        <dbReference type="EMBL" id="KJA09598.1"/>
    </source>
</evidence>
<dbReference type="PROSITE" id="PS50887">
    <property type="entry name" value="GGDEF"/>
    <property type="match status" value="1"/>
</dbReference>
<dbReference type="InterPro" id="IPR052163">
    <property type="entry name" value="DGC-Regulatory_Protein"/>
</dbReference>
<keyword evidence="3 5" id="KW-1133">Transmembrane helix</keyword>
<evidence type="ECO:0000256" key="2">
    <source>
        <dbReference type="ARBA" id="ARBA00022692"/>
    </source>
</evidence>
<dbReference type="GO" id="GO:0007165">
    <property type="term" value="P:signal transduction"/>
    <property type="evidence" value="ECO:0007669"/>
    <property type="project" value="UniProtKB-ARBA"/>
</dbReference>
<feature type="domain" description="CHASE" evidence="6">
    <location>
        <begin position="83"/>
        <end position="302"/>
    </location>
</feature>
<dbReference type="CDD" id="cd01949">
    <property type="entry name" value="GGDEF"/>
    <property type="match status" value="1"/>
</dbReference>
<dbReference type="SUPFAM" id="SSF55073">
    <property type="entry name" value="Nucleotide cyclase"/>
    <property type="match status" value="1"/>
</dbReference>
<dbReference type="AlphaFoldDB" id="A0A0D7K8V4"/>
<dbReference type="Gene3D" id="3.30.450.350">
    <property type="entry name" value="CHASE domain"/>
    <property type="match status" value="1"/>
</dbReference>
<dbReference type="PATRIC" id="fig|80878.5.peg.3050"/>
<gene>
    <name evidence="8" type="ORF">RP29_15715</name>
</gene>
<dbReference type="PANTHER" id="PTHR46663">
    <property type="entry name" value="DIGUANYLATE CYCLASE DGCT-RELATED"/>
    <property type="match status" value="1"/>
</dbReference>
<dbReference type="Proteomes" id="UP000032566">
    <property type="component" value="Unassembled WGS sequence"/>
</dbReference>
<dbReference type="PANTHER" id="PTHR46663:SF3">
    <property type="entry name" value="SLL0267 PROTEIN"/>
    <property type="match status" value="1"/>
</dbReference>
<dbReference type="SMART" id="SM01079">
    <property type="entry name" value="CHASE"/>
    <property type="match status" value="1"/>
</dbReference>
<dbReference type="EMBL" id="JXYQ01000056">
    <property type="protein sequence ID" value="KJA09598.1"/>
    <property type="molecule type" value="Genomic_DNA"/>
</dbReference>
<evidence type="ECO:0000259" key="7">
    <source>
        <dbReference type="PROSITE" id="PS50887"/>
    </source>
</evidence>
<dbReference type="SMART" id="SM00267">
    <property type="entry name" value="GGDEF"/>
    <property type="match status" value="1"/>
</dbReference>
<dbReference type="InterPro" id="IPR029787">
    <property type="entry name" value="Nucleotide_cyclase"/>
</dbReference>
<evidence type="ECO:0008006" key="10">
    <source>
        <dbReference type="Google" id="ProtNLM"/>
    </source>
</evidence>
<proteinExistence type="predicted"/>
<sequence>MELLAKIKETGSLNRFLAAWTPLAVLLIGLGFNVVLYQFSVESVRERQRVYFDFRAREAVERIESRMATYQQVLRGAAGNFDSHEQVSREQFRNYADRQALEAYFPGIQGIGFAQAIAPKDLQTHITAVRAQGFPSYSVQPPGQRDLYSSIVYLEPFSGRNLRAFGFDMYSEPVRRTAMQRSVDTGEMALSGKVRLQQESGIQEQSGFLIYQAIYFRDRPITNIEERRAQLRGWVYAPFRMNDFLQGLFGEQGHDLIIDIFDGEQMLAKAQTYYGSLERPDIQQGLESVRTLHMMGQTWTIRVYASTSLLQRVDHRLPIFAAVAGVLLSSLLAGLVFLLVSAKSRAESAARAMTEDLSLEKTRLNAILEGTRVGTWEWNVQTGQTVFNEQWAAIVGYQLAELKPVSIQTWIGMVHPEDLQKSDLLIKQHLAGETPFYECEARIRHKQGHWVWVLDRGKIGKWSEDGKPLIMSGTHQDITREKQKMDTYQHGAHHDVLTDLPNRILLSDRLSQSLALAEREQTHVALLFMDLDGFKLINDNHGHDAGDVVLQTVARRIQQCIRASDTLARVGGDEFVALLQDAGDEQEALKKANLFNSEVRRPIPLPDGGEGHVSLSIGIAIYPQHGITAELLSEHADQAMYQVKKSSKNAALVYRSGGAA</sequence>
<evidence type="ECO:0000256" key="3">
    <source>
        <dbReference type="ARBA" id="ARBA00022989"/>
    </source>
</evidence>
<dbReference type="RefSeq" id="WP_084601442.1">
    <property type="nucleotide sequence ID" value="NZ_JXYQ01000056.1"/>
</dbReference>
<dbReference type="SMART" id="SM00091">
    <property type="entry name" value="PAS"/>
    <property type="match status" value="1"/>
</dbReference>
<dbReference type="PROSITE" id="PS50839">
    <property type="entry name" value="CHASE"/>
    <property type="match status" value="1"/>
</dbReference>
<evidence type="ECO:0000256" key="1">
    <source>
        <dbReference type="ARBA" id="ARBA00004370"/>
    </source>
</evidence>
<keyword evidence="9" id="KW-1185">Reference proteome</keyword>
<dbReference type="InterPro" id="IPR013655">
    <property type="entry name" value="PAS_fold_3"/>
</dbReference>
<evidence type="ECO:0000256" key="5">
    <source>
        <dbReference type="SAM" id="Phobius"/>
    </source>
</evidence>
<dbReference type="NCBIfam" id="TIGR00254">
    <property type="entry name" value="GGDEF"/>
    <property type="match status" value="1"/>
</dbReference>
<dbReference type="Gene3D" id="3.30.70.270">
    <property type="match status" value="1"/>
</dbReference>
<dbReference type="InterPro" id="IPR042240">
    <property type="entry name" value="CHASE_sf"/>
</dbReference>
<dbReference type="SUPFAM" id="SSF55785">
    <property type="entry name" value="PYP-like sensor domain (PAS domain)"/>
    <property type="match status" value="1"/>
</dbReference>
<dbReference type="Pfam" id="PF03924">
    <property type="entry name" value="CHASE"/>
    <property type="match status" value="1"/>
</dbReference>
<dbReference type="OrthoDB" id="9812260at2"/>
<comment type="caution">
    <text evidence="8">The sequence shown here is derived from an EMBL/GenBank/DDBJ whole genome shotgun (WGS) entry which is preliminary data.</text>
</comment>
<feature type="transmembrane region" description="Helical" evidence="5">
    <location>
        <begin position="20"/>
        <end position="39"/>
    </location>
</feature>
<evidence type="ECO:0000256" key="4">
    <source>
        <dbReference type="ARBA" id="ARBA00023136"/>
    </source>
</evidence>
<dbReference type="InterPro" id="IPR001610">
    <property type="entry name" value="PAC"/>
</dbReference>
<name>A0A0D7K8V4_9BURK</name>
<dbReference type="STRING" id="80878.RP29_15715"/>
<keyword evidence="4 5" id="KW-0472">Membrane</keyword>
<feature type="domain" description="GGDEF" evidence="7">
    <location>
        <begin position="522"/>
        <end position="656"/>
    </location>
</feature>
<accession>A0A0D7K8V4</accession>
<evidence type="ECO:0000259" key="6">
    <source>
        <dbReference type="PROSITE" id="PS50839"/>
    </source>
</evidence>
<organism evidence="8 9">
    <name type="scientific">Acidovorax temperans</name>
    <dbReference type="NCBI Taxonomy" id="80878"/>
    <lineage>
        <taxon>Bacteria</taxon>
        <taxon>Pseudomonadati</taxon>
        <taxon>Pseudomonadota</taxon>
        <taxon>Betaproteobacteria</taxon>
        <taxon>Burkholderiales</taxon>
        <taxon>Comamonadaceae</taxon>
        <taxon>Acidovorax</taxon>
    </lineage>
</organism>
<dbReference type="CDD" id="cd00130">
    <property type="entry name" value="PAS"/>
    <property type="match status" value="1"/>
</dbReference>
<dbReference type="Pfam" id="PF00990">
    <property type="entry name" value="GGDEF"/>
    <property type="match status" value="1"/>
</dbReference>
<dbReference type="InterPro" id="IPR043128">
    <property type="entry name" value="Rev_trsase/Diguanyl_cyclase"/>
</dbReference>
<evidence type="ECO:0000313" key="9">
    <source>
        <dbReference type="Proteomes" id="UP000032566"/>
    </source>
</evidence>
<reference evidence="8 9" key="1">
    <citation type="submission" date="2014-12" db="EMBL/GenBank/DDBJ databases">
        <title>Isolation of bacteria from lake water.</title>
        <authorList>
            <person name="Sheng K.-Y."/>
            <person name="Chin P.-S."/>
            <person name="Chan K.-G."/>
            <person name="Tan G.S."/>
        </authorList>
    </citation>
    <scope>NUCLEOTIDE SEQUENCE [LARGE SCALE GENOMIC DNA]</scope>
    <source>
        <strain evidence="8 9">KY4</strain>
    </source>
</reference>
<protein>
    <recommendedName>
        <fullName evidence="10">Diguanylate cyclase</fullName>
    </recommendedName>
</protein>
<dbReference type="InterPro" id="IPR000014">
    <property type="entry name" value="PAS"/>
</dbReference>
<keyword evidence="2 5" id="KW-0812">Transmembrane</keyword>
<dbReference type="GO" id="GO:0003824">
    <property type="term" value="F:catalytic activity"/>
    <property type="evidence" value="ECO:0007669"/>
    <property type="project" value="UniProtKB-ARBA"/>
</dbReference>
<dbReference type="InterPro" id="IPR035965">
    <property type="entry name" value="PAS-like_dom_sf"/>
</dbReference>
<dbReference type="Gene3D" id="3.30.450.20">
    <property type="entry name" value="PAS domain"/>
    <property type="match status" value="1"/>
</dbReference>